<feature type="transmembrane region" description="Helical" evidence="1">
    <location>
        <begin position="112"/>
        <end position="138"/>
    </location>
</feature>
<evidence type="ECO:0000313" key="2">
    <source>
        <dbReference type="EMBL" id="QMS85818.1"/>
    </source>
</evidence>
<proteinExistence type="predicted"/>
<dbReference type="EMBL" id="CP048914">
    <property type="protein sequence ID" value="QMS85818.1"/>
    <property type="molecule type" value="Genomic_DNA"/>
</dbReference>
<keyword evidence="1" id="KW-1133">Transmembrane helix</keyword>
<dbReference type="InterPro" id="IPR012651">
    <property type="entry name" value="Thia_Transptr_ThiT"/>
</dbReference>
<evidence type="ECO:0000313" key="3">
    <source>
        <dbReference type="Proteomes" id="UP000514720"/>
    </source>
</evidence>
<feature type="transmembrane region" description="Helical" evidence="1">
    <location>
        <begin position="9"/>
        <end position="31"/>
    </location>
</feature>
<feature type="transmembrane region" description="Helical" evidence="1">
    <location>
        <begin position="85"/>
        <end position="105"/>
    </location>
</feature>
<protein>
    <recommendedName>
        <fullName evidence="4">Thiamine transporter</fullName>
    </recommendedName>
</protein>
<dbReference type="Gene3D" id="1.10.1760.20">
    <property type="match status" value="1"/>
</dbReference>
<evidence type="ECO:0000256" key="1">
    <source>
        <dbReference type="SAM" id="Phobius"/>
    </source>
</evidence>
<sequence length="187" mass="21153">MNTSKLTEIAILVSLAVVLEVIFTGIAAFFPILEMPYGGRVSLSMLPLFIIVYRHGLKDGIIAGVTYSLLNLLLDAKLWHWASLFLDYIFAFGVIGLGALVFQFMDKNKSSFVVMVVIGVLLRFVFHYISGVVIFDFILGFTPEEFANPWWYSFLYNIYYIGPSMILVIITGLLMFERLEKANILEA</sequence>
<keyword evidence="1" id="KW-0472">Membrane</keyword>
<dbReference type="RefSeq" id="WP_258877628.1">
    <property type="nucleotide sequence ID" value="NZ_CP048914.1"/>
</dbReference>
<dbReference type="KEGG" id="xcl:G4Z02_08690"/>
<dbReference type="Pfam" id="PF09515">
    <property type="entry name" value="Thia_YuaJ"/>
    <property type="match status" value="1"/>
</dbReference>
<dbReference type="GO" id="GO:0005886">
    <property type="term" value="C:plasma membrane"/>
    <property type="evidence" value="ECO:0007669"/>
    <property type="project" value="InterPro"/>
</dbReference>
<name>A0A7L7KVP5_9MOLU</name>
<reference evidence="2 3" key="1">
    <citation type="submission" date="2020-02" db="EMBL/GenBank/DDBJ databases">
        <authorList>
            <person name="Zheng R.K."/>
            <person name="Sun C.M."/>
        </authorList>
    </citation>
    <scope>NUCLEOTIDE SEQUENCE [LARGE SCALE GENOMIC DNA]</scope>
    <source>
        <strain evidence="3">zrk13</strain>
    </source>
</reference>
<evidence type="ECO:0008006" key="4">
    <source>
        <dbReference type="Google" id="ProtNLM"/>
    </source>
</evidence>
<feature type="transmembrane region" description="Helical" evidence="1">
    <location>
        <begin position="158"/>
        <end position="176"/>
    </location>
</feature>
<dbReference type="GO" id="GO:0015234">
    <property type="term" value="F:thiamine transmembrane transporter activity"/>
    <property type="evidence" value="ECO:0007669"/>
    <property type="project" value="InterPro"/>
</dbReference>
<keyword evidence="3" id="KW-1185">Reference proteome</keyword>
<dbReference type="AlphaFoldDB" id="A0A7L7KVP5"/>
<gene>
    <name evidence="2" type="ORF">G4Z02_08690</name>
</gene>
<dbReference type="Proteomes" id="UP000514720">
    <property type="component" value="Chromosome"/>
</dbReference>
<organism evidence="2 3">
    <name type="scientific">Candidatus Xianfuyuplasma coldseepsis</name>
    <dbReference type="NCBI Taxonomy" id="2782163"/>
    <lineage>
        <taxon>Bacteria</taxon>
        <taxon>Bacillati</taxon>
        <taxon>Mycoplasmatota</taxon>
        <taxon>Mollicutes</taxon>
        <taxon>Candidatus Izemoplasmatales</taxon>
        <taxon>Candidatus Izemoplasmataceae</taxon>
        <taxon>Candidatus Xianfuyuplasma</taxon>
    </lineage>
</organism>
<keyword evidence="1" id="KW-0812">Transmembrane</keyword>
<accession>A0A7L7KVP5</accession>